<feature type="transmembrane region" description="Helical" evidence="1">
    <location>
        <begin position="12"/>
        <end position="31"/>
    </location>
</feature>
<feature type="transmembrane region" description="Helical" evidence="1">
    <location>
        <begin position="46"/>
        <end position="65"/>
    </location>
</feature>
<protein>
    <submittedName>
        <fullName evidence="2">Uncharacterized protein</fullName>
    </submittedName>
</protein>
<keyword evidence="1" id="KW-0812">Transmembrane</keyword>
<keyword evidence="1" id="KW-1133">Transmembrane helix</keyword>
<organism evidence="2 3">
    <name type="scientific">Stephania japonica</name>
    <dbReference type="NCBI Taxonomy" id="461633"/>
    <lineage>
        <taxon>Eukaryota</taxon>
        <taxon>Viridiplantae</taxon>
        <taxon>Streptophyta</taxon>
        <taxon>Embryophyta</taxon>
        <taxon>Tracheophyta</taxon>
        <taxon>Spermatophyta</taxon>
        <taxon>Magnoliopsida</taxon>
        <taxon>Ranunculales</taxon>
        <taxon>Menispermaceae</taxon>
        <taxon>Menispermoideae</taxon>
        <taxon>Cissampelideae</taxon>
        <taxon>Stephania</taxon>
    </lineage>
</organism>
<dbReference type="EMBL" id="JBBNAE010000003">
    <property type="protein sequence ID" value="KAK9136875.1"/>
    <property type="molecule type" value="Genomic_DNA"/>
</dbReference>
<gene>
    <name evidence="2" type="ORF">Sjap_007469</name>
</gene>
<evidence type="ECO:0000313" key="3">
    <source>
        <dbReference type="Proteomes" id="UP001417504"/>
    </source>
</evidence>
<keyword evidence="3" id="KW-1185">Reference proteome</keyword>
<comment type="caution">
    <text evidence="2">The sequence shown here is derived from an EMBL/GenBank/DDBJ whole genome shotgun (WGS) entry which is preliminary data.</text>
</comment>
<reference evidence="2 3" key="1">
    <citation type="submission" date="2024-01" db="EMBL/GenBank/DDBJ databases">
        <title>Genome assemblies of Stephania.</title>
        <authorList>
            <person name="Yang L."/>
        </authorList>
    </citation>
    <scope>NUCLEOTIDE SEQUENCE [LARGE SCALE GENOMIC DNA]</scope>
    <source>
        <strain evidence="2">QJT</strain>
        <tissue evidence="2">Leaf</tissue>
    </source>
</reference>
<dbReference type="PANTHER" id="PTHR33306">
    <property type="entry name" value="EXPRESSED PROTEIN-RELATED-RELATED"/>
    <property type="match status" value="1"/>
</dbReference>
<evidence type="ECO:0000256" key="1">
    <source>
        <dbReference type="SAM" id="Phobius"/>
    </source>
</evidence>
<sequence length="126" mass="13732">MMEEQQQRRGAPHGVLLGVVVGIVVLVPMLVGDQGEAVTDAISELLTPVGLLLLPLLLLIAIHFLSSDRLPASLFSTAEPHSIHRLSGSPLGVALFLLLLLFLLYHRQRLFSPDLAEWGPLNRIAM</sequence>
<dbReference type="AlphaFoldDB" id="A0AAP0JPW6"/>
<feature type="transmembrane region" description="Helical" evidence="1">
    <location>
        <begin position="86"/>
        <end position="105"/>
    </location>
</feature>
<accession>A0AAP0JPW6</accession>
<proteinExistence type="predicted"/>
<dbReference type="PANTHER" id="PTHR33306:SF1">
    <property type="entry name" value="EXPRESSED PROTEIN"/>
    <property type="match status" value="1"/>
</dbReference>
<dbReference type="Proteomes" id="UP001417504">
    <property type="component" value="Unassembled WGS sequence"/>
</dbReference>
<keyword evidence="1" id="KW-0472">Membrane</keyword>
<evidence type="ECO:0000313" key="2">
    <source>
        <dbReference type="EMBL" id="KAK9136875.1"/>
    </source>
</evidence>
<name>A0AAP0JPW6_9MAGN</name>